<reference evidence="1 2" key="1">
    <citation type="submission" date="2016-10" db="EMBL/GenBank/DDBJ databases">
        <authorList>
            <person name="de Groot N.N."/>
        </authorList>
    </citation>
    <scope>NUCLEOTIDE SEQUENCE [LARGE SCALE GENOMIC DNA]</scope>
    <source>
        <strain evidence="1 2">DSM 12272</strain>
    </source>
</reference>
<evidence type="ECO:0000313" key="1">
    <source>
        <dbReference type="EMBL" id="SDP24551.1"/>
    </source>
</evidence>
<gene>
    <name evidence="1" type="ORF">SAMN04488529_10330</name>
</gene>
<accession>A0A1H0R4V3</accession>
<evidence type="ECO:0000313" key="2">
    <source>
        <dbReference type="Proteomes" id="UP000198597"/>
    </source>
</evidence>
<dbReference type="AlphaFoldDB" id="A0A1H0R4V3"/>
<organism evidence="1 2">
    <name type="scientific">Clostridium gasigenes</name>
    <dbReference type="NCBI Taxonomy" id="94869"/>
    <lineage>
        <taxon>Bacteria</taxon>
        <taxon>Bacillati</taxon>
        <taxon>Bacillota</taxon>
        <taxon>Clostridia</taxon>
        <taxon>Eubacteriales</taxon>
        <taxon>Clostridiaceae</taxon>
        <taxon>Clostridium</taxon>
    </lineage>
</organism>
<dbReference type="RefSeq" id="WP_089967693.1">
    <property type="nucleotide sequence ID" value="NZ_FNJM01000003.1"/>
</dbReference>
<dbReference type="Proteomes" id="UP000198597">
    <property type="component" value="Unassembled WGS sequence"/>
</dbReference>
<dbReference type="EMBL" id="FNJM01000003">
    <property type="protein sequence ID" value="SDP24551.1"/>
    <property type="molecule type" value="Genomic_DNA"/>
</dbReference>
<sequence length="151" mass="17347">MRIERRYKRRFRRGFRRNLMPSYRHYRKPPIRINNLTSLIGSIIVLIGILIVFKNTMIYSGLGFSKGITLGTPCGVAFILLMIGIIIILCNKNSFAGWALVSIGIIWFFIGILMNFRMVFMPINLLKAIMLFGFTAVGIAIIIRGIFCKRR</sequence>
<name>A0A1H0R4V3_9CLOT</name>
<proteinExistence type="predicted"/>
<keyword evidence="2" id="KW-1185">Reference proteome</keyword>
<protein>
    <submittedName>
        <fullName evidence="1">Uncharacterized protein</fullName>
    </submittedName>
</protein>